<dbReference type="InterPro" id="IPR005532">
    <property type="entry name" value="SUMF_dom"/>
</dbReference>
<reference evidence="2" key="1">
    <citation type="submission" date="2018-05" db="EMBL/GenBank/DDBJ databases">
        <authorList>
            <person name="Lanie J.A."/>
            <person name="Ng W.-L."/>
            <person name="Kazmierczak K.M."/>
            <person name="Andrzejewski T.M."/>
            <person name="Davidsen T.M."/>
            <person name="Wayne K.J."/>
            <person name="Tettelin H."/>
            <person name="Glass J.I."/>
            <person name="Rusch D."/>
            <person name="Podicherti R."/>
            <person name="Tsui H.-C.T."/>
            <person name="Winkler M.E."/>
        </authorList>
    </citation>
    <scope>NUCLEOTIDE SEQUENCE</scope>
</reference>
<accession>A0A383B836</accession>
<feature type="non-terminal residue" evidence="2">
    <location>
        <position position="1"/>
    </location>
</feature>
<name>A0A383B836_9ZZZZ</name>
<organism evidence="2">
    <name type="scientific">marine metagenome</name>
    <dbReference type="NCBI Taxonomy" id="408172"/>
    <lineage>
        <taxon>unclassified sequences</taxon>
        <taxon>metagenomes</taxon>
        <taxon>ecological metagenomes</taxon>
    </lineage>
</organism>
<dbReference type="Pfam" id="PF03781">
    <property type="entry name" value="FGE-sulfatase"/>
    <property type="match status" value="1"/>
</dbReference>
<dbReference type="SUPFAM" id="SSF56436">
    <property type="entry name" value="C-type lectin-like"/>
    <property type="match status" value="1"/>
</dbReference>
<sequence length="88" mass="9794">GKYGKAGPANWSYSRHPAHQGNFPVTGISWFEARAYAKFRKMRLPNVFQWLVSAELSQSGTLPDISGSNLNSDFLREVDDSQNANFSA</sequence>
<dbReference type="InterPro" id="IPR042095">
    <property type="entry name" value="SUMF_sf"/>
</dbReference>
<dbReference type="Gene3D" id="3.90.1580.10">
    <property type="entry name" value="paralog of FGE (formylglycine-generating enzyme)"/>
    <property type="match status" value="1"/>
</dbReference>
<protein>
    <recommendedName>
        <fullName evidence="1">Sulfatase-modifying factor enzyme-like domain-containing protein</fullName>
    </recommendedName>
</protein>
<dbReference type="AlphaFoldDB" id="A0A383B836"/>
<gene>
    <name evidence="2" type="ORF">METZ01_LOCUS468773</name>
</gene>
<evidence type="ECO:0000259" key="1">
    <source>
        <dbReference type="Pfam" id="PF03781"/>
    </source>
</evidence>
<evidence type="ECO:0000313" key="2">
    <source>
        <dbReference type="EMBL" id="SVE15919.1"/>
    </source>
</evidence>
<dbReference type="EMBL" id="UINC01198108">
    <property type="protein sequence ID" value="SVE15919.1"/>
    <property type="molecule type" value="Genomic_DNA"/>
</dbReference>
<proteinExistence type="predicted"/>
<dbReference type="InterPro" id="IPR016187">
    <property type="entry name" value="CTDL_fold"/>
</dbReference>
<feature type="domain" description="Sulfatase-modifying factor enzyme-like" evidence="1">
    <location>
        <begin position="12"/>
        <end position="65"/>
    </location>
</feature>